<evidence type="ECO:0000256" key="2">
    <source>
        <dbReference type="ARBA" id="ARBA00005675"/>
    </source>
</evidence>
<dbReference type="STRING" id="464.Lgor_0871"/>
<dbReference type="Gene3D" id="1.20.1110.10">
    <property type="entry name" value="Calcium-transporting ATPase, transmembrane domain"/>
    <property type="match status" value="1"/>
</dbReference>
<dbReference type="InterPro" id="IPR059000">
    <property type="entry name" value="ATPase_P-type_domA"/>
</dbReference>
<accession>A0A377GN53</accession>
<dbReference type="InterPro" id="IPR018303">
    <property type="entry name" value="ATPase_P-typ_P_site"/>
</dbReference>
<keyword evidence="16" id="KW-1185">Reference proteome</keyword>
<feature type="transmembrane region" description="Helical" evidence="12">
    <location>
        <begin position="705"/>
        <end position="724"/>
    </location>
</feature>
<keyword evidence="8" id="KW-0460">Magnesium</keyword>
<keyword evidence="11 12" id="KW-0472">Membrane</keyword>
<dbReference type="InterPro" id="IPR050510">
    <property type="entry name" value="Cation_transp_ATPase_P-type"/>
</dbReference>
<proteinExistence type="inferred from homology"/>
<keyword evidence="4" id="KW-0597">Phosphoprotein</keyword>
<feature type="domain" description="Cation-transporting P-type ATPase N-terminal" evidence="13">
    <location>
        <begin position="3"/>
        <end position="64"/>
    </location>
</feature>
<dbReference type="Gene3D" id="2.70.150.10">
    <property type="entry name" value="Calcium-transporting ATPase, cytoplasmic transduction domain A"/>
    <property type="match status" value="1"/>
</dbReference>
<dbReference type="InterPro" id="IPR036412">
    <property type="entry name" value="HAD-like_sf"/>
</dbReference>
<dbReference type="SMART" id="SM00831">
    <property type="entry name" value="Cation_ATPase_N"/>
    <property type="match status" value="1"/>
</dbReference>
<evidence type="ECO:0000256" key="11">
    <source>
        <dbReference type="ARBA" id="ARBA00023136"/>
    </source>
</evidence>
<evidence type="ECO:0000256" key="4">
    <source>
        <dbReference type="ARBA" id="ARBA00022553"/>
    </source>
</evidence>
<dbReference type="InterPro" id="IPR023299">
    <property type="entry name" value="ATPase_P-typ_cyto_dom_N"/>
</dbReference>
<keyword evidence="5 12" id="KW-0812">Transmembrane</keyword>
<evidence type="ECO:0000256" key="5">
    <source>
        <dbReference type="ARBA" id="ARBA00022692"/>
    </source>
</evidence>
<sequence length="873" mass="95747">MKQWHAKTVDEVRIALAKQQMNRGKNELIEAQPVRWYFILARQFLNFLILILIIAAILSFYLSDKIDALAILAIIIFNAFLGFFHELRAETTLRALKKMLSPKCSIINKKKEQNIDVKNLIPGDCVVLRAGNIVPADMRIIKSANLMINEAALTGESVPAEKLSAPLPEETTISDQRNMAFMGTHIVNGHGIGLVVAIGMDTELGRISRLANKIVEVKTPLQTQLSVIGRQFGVLAVVISIIIILIGIFEGRDLINMLMTGISLAVSAIPEGLPAVVTIALALGARTMANKKALLRHLEAAETLGAVSIICTDKTGTLTKNQMKVERIWTAGETIDVTGIGYEPVGVFIKKNQQINPQSSFELMSLLNTGSKCNHAQINQEMGSWETLGPSDEIALLVAAFKAGIEQKHQGNITHEFSFDSVRKRMSVIEELEHSQMIHVKGAPEHIVPLCTHFIMDGNEIGLGPEEQKKIEYAYTHFAQKGLRTLALARKKIPKQAQVNVHEAESNLTFLGIIGLLDPPRPEVVHAIKVAQKAGIKIIMITGDSPITAKAIATEIGLNVTEAVTSNELQQMSDSELSTVLKQDILFARTVPEDKLRIVRLLQNQGNLVAMTGDGVNDTPALKQADVGIAMGVRGTDVARSAADIVLLDDNFTSIIAAVEEGRRQYANICKFVLYLTSSNIGEVLVIFVNMLFGGPLILIPIQILWINLITDSATAISLSIEPAERDIMKQPPRAINQRIINRNSFLLLGLFGSYIAVVSFLIYQLYLPHSYAVANTIAFTAVVVMANLHTLNFRSLTTPISEVGWFSNKSILVAIFCMMGLQVAAVYTPTLQHVLHTTSLSVSNWGVILVSALPLFLIPELYKKLRYKIVAS</sequence>
<evidence type="ECO:0000256" key="3">
    <source>
        <dbReference type="ARBA" id="ARBA00022475"/>
    </source>
</evidence>
<evidence type="ECO:0000313" key="16">
    <source>
        <dbReference type="Proteomes" id="UP000186808"/>
    </source>
</evidence>
<dbReference type="Pfam" id="PF00689">
    <property type="entry name" value="Cation_ATPase_C"/>
    <property type="match status" value="1"/>
</dbReference>
<dbReference type="PRINTS" id="PR00120">
    <property type="entry name" value="HATPASE"/>
</dbReference>
<dbReference type="InterPro" id="IPR004014">
    <property type="entry name" value="ATPase_P-typ_cation-transptr_N"/>
</dbReference>
<dbReference type="PRINTS" id="PR00119">
    <property type="entry name" value="CATATPASE"/>
</dbReference>
<feature type="transmembrane region" description="Helical" evidence="12">
    <location>
        <begin position="843"/>
        <end position="863"/>
    </location>
</feature>
<keyword evidence="6" id="KW-0547">Nucleotide-binding</keyword>
<dbReference type="InterPro" id="IPR001757">
    <property type="entry name" value="P_typ_ATPase"/>
</dbReference>
<organism evidence="15 17">
    <name type="scientific">Fluoribacter gormanii</name>
    <dbReference type="NCBI Taxonomy" id="464"/>
    <lineage>
        <taxon>Bacteria</taxon>
        <taxon>Pseudomonadati</taxon>
        <taxon>Pseudomonadota</taxon>
        <taxon>Gammaproteobacteria</taxon>
        <taxon>Legionellales</taxon>
        <taxon>Legionellaceae</taxon>
        <taxon>Fluoribacter</taxon>
    </lineage>
</organism>
<evidence type="ECO:0000313" key="15">
    <source>
        <dbReference type="EMBL" id="STO26208.1"/>
    </source>
</evidence>
<dbReference type="EC" id="3.6.3.8" evidence="15"/>
<evidence type="ECO:0000256" key="8">
    <source>
        <dbReference type="ARBA" id="ARBA00022842"/>
    </source>
</evidence>
<dbReference type="InterPro" id="IPR023214">
    <property type="entry name" value="HAD_sf"/>
</dbReference>
<evidence type="ECO:0000256" key="10">
    <source>
        <dbReference type="ARBA" id="ARBA00022989"/>
    </source>
</evidence>
<dbReference type="InterPro" id="IPR006068">
    <property type="entry name" value="ATPase_P-typ_cation-transptr_C"/>
</dbReference>
<feature type="transmembrane region" description="Helical" evidence="12">
    <location>
        <begin position="773"/>
        <end position="792"/>
    </location>
</feature>
<evidence type="ECO:0000313" key="14">
    <source>
        <dbReference type="EMBL" id="SIR17253.1"/>
    </source>
</evidence>
<dbReference type="FunFam" id="3.40.50.1000:FF:000083">
    <property type="entry name" value="Sodium/potassium-transporting ATPase subunit alpha"/>
    <property type="match status" value="1"/>
</dbReference>
<feature type="transmembrane region" description="Helical" evidence="12">
    <location>
        <begin position="672"/>
        <end position="693"/>
    </location>
</feature>
<dbReference type="Pfam" id="PF13246">
    <property type="entry name" value="Cation_ATPase"/>
    <property type="match status" value="1"/>
</dbReference>
<dbReference type="EMBL" id="UGGV01000001">
    <property type="protein sequence ID" value="STO26208.1"/>
    <property type="molecule type" value="Genomic_DNA"/>
</dbReference>
<dbReference type="Gene3D" id="3.40.1110.10">
    <property type="entry name" value="Calcium-transporting ATPase, cytoplasmic domain N"/>
    <property type="match status" value="1"/>
</dbReference>
<dbReference type="GO" id="GO:0005886">
    <property type="term" value="C:plasma membrane"/>
    <property type="evidence" value="ECO:0007669"/>
    <property type="project" value="UniProtKB-SubCell"/>
</dbReference>
<dbReference type="GO" id="GO:0015662">
    <property type="term" value="F:P-type ion transporter activity"/>
    <property type="evidence" value="ECO:0007669"/>
    <property type="project" value="UniProtKB-ARBA"/>
</dbReference>
<keyword evidence="9" id="KW-1278">Translocase</keyword>
<dbReference type="AlphaFoldDB" id="A0A377GN53"/>
<reference evidence="14 16" key="1">
    <citation type="submission" date="2017-01" db="EMBL/GenBank/DDBJ databases">
        <authorList>
            <person name="Varghese N."/>
            <person name="Submissions S."/>
        </authorList>
    </citation>
    <scope>NUCLEOTIDE SEQUENCE [LARGE SCALE GENOMIC DNA]</scope>
    <source>
        <strain evidence="14 16">ATCC 33342</strain>
    </source>
</reference>
<dbReference type="InterPro" id="IPR044492">
    <property type="entry name" value="P_typ_ATPase_HD_dom"/>
</dbReference>
<dbReference type="Gene3D" id="3.40.50.1000">
    <property type="entry name" value="HAD superfamily/HAD-like"/>
    <property type="match status" value="1"/>
</dbReference>
<keyword evidence="7" id="KW-0067">ATP-binding</keyword>
<dbReference type="EMBL" id="FTNL01000007">
    <property type="protein sequence ID" value="SIR17253.1"/>
    <property type="molecule type" value="Genomic_DNA"/>
</dbReference>
<dbReference type="SUPFAM" id="SSF56784">
    <property type="entry name" value="HAD-like"/>
    <property type="match status" value="1"/>
</dbReference>
<feature type="transmembrane region" description="Helical" evidence="12">
    <location>
        <begin position="812"/>
        <end position="831"/>
    </location>
</feature>
<dbReference type="SFLD" id="SFLDF00027">
    <property type="entry name" value="p-type_atpase"/>
    <property type="match status" value="1"/>
</dbReference>
<name>A0A377GN53_9GAMM</name>
<dbReference type="SUPFAM" id="SSF81660">
    <property type="entry name" value="Metal cation-transporting ATPase, ATP-binding domain N"/>
    <property type="match status" value="1"/>
</dbReference>
<dbReference type="PROSITE" id="PS00154">
    <property type="entry name" value="ATPASE_E1_E2"/>
    <property type="match status" value="1"/>
</dbReference>
<gene>
    <name evidence="15" type="primary">yloB</name>
    <name evidence="15" type="ORF">NCTC11401_03060</name>
    <name evidence="14" type="ORF">SAMN05421777_107108</name>
</gene>
<evidence type="ECO:0000256" key="6">
    <source>
        <dbReference type="ARBA" id="ARBA00022741"/>
    </source>
</evidence>
<feature type="transmembrane region" description="Helical" evidence="12">
    <location>
        <begin position="68"/>
        <end position="87"/>
    </location>
</feature>
<dbReference type="Pfam" id="PF00690">
    <property type="entry name" value="Cation_ATPase_N"/>
    <property type="match status" value="1"/>
</dbReference>
<dbReference type="InterPro" id="IPR008250">
    <property type="entry name" value="ATPase_P-typ_transduc_dom_A_sf"/>
</dbReference>
<dbReference type="SUPFAM" id="SSF81665">
    <property type="entry name" value="Calcium ATPase, transmembrane domain M"/>
    <property type="match status" value="1"/>
</dbReference>
<keyword evidence="10 12" id="KW-1133">Transmembrane helix</keyword>
<feature type="transmembrane region" description="Helical" evidence="12">
    <location>
        <begin position="44"/>
        <end position="62"/>
    </location>
</feature>
<evidence type="ECO:0000259" key="13">
    <source>
        <dbReference type="SMART" id="SM00831"/>
    </source>
</evidence>
<keyword evidence="3" id="KW-1003">Cell membrane</keyword>
<feature type="transmembrane region" description="Helical" evidence="12">
    <location>
        <begin position="745"/>
        <end position="767"/>
    </location>
</feature>
<dbReference type="PANTHER" id="PTHR43294">
    <property type="entry name" value="SODIUM/POTASSIUM-TRANSPORTING ATPASE SUBUNIT ALPHA"/>
    <property type="match status" value="1"/>
</dbReference>
<evidence type="ECO:0000256" key="1">
    <source>
        <dbReference type="ARBA" id="ARBA00004651"/>
    </source>
</evidence>
<protein>
    <submittedName>
        <fullName evidence="14">Ca2+-transporting ATPase</fullName>
    </submittedName>
    <submittedName>
        <fullName evidence="15">Calcium-transporting ATPase</fullName>
        <ecNumber evidence="15">3.6.3.8</ecNumber>
    </submittedName>
</protein>
<dbReference type="GO" id="GO:0005524">
    <property type="term" value="F:ATP binding"/>
    <property type="evidence" value="ECO:0007669"/>
    <property type="project" value="UniProtKB-KW"/>
</dbReference>
<dbReference type="Proteomes" id="UP000254374">
    <property type="component" value="Unassembled WGS sequence"/>
</dbReference>
<evidence type="ECO:0000313" key="17">
    <source>
        <dbReference type="Proteomes" id="UP000254374"/>
    </source>
</evidence>
<evidence type="ECO:0000256" key="12">
    <source>
        <dbReference type="SAM" id="Phobius"/>
    </source>
</evidence>
<comment type="similarity">
    <text evidence="2">Belongs to the cation transport ATPase (P-type) (TC 3.A.3) family. Type IIA subfamily.</text>
</comment>
<evidence type="ECO:0000256" key="7">
    <source>
        <dbReference type="ARBA" id="ARBA00022840"/>
    </source>
</evidence>
<dbReference type="InterPro" id="IPR023298">
    <property type="entry name" value="ATPase_P-typ_TM_dom_sf"/>
</dbReference>
<dbReference type="RefSeq" id="WP_058467377.1">
    <property type="nucleotide sequence ID" value="NZ_CAAAIX010000005.1"/>
</dbReference>
<dbReference type="Proteomes" id="UP000186808">
    <property type="component" value="Unassembled WGS sequence"/>
</dbReference>
<dbReference type="FunFam" id="2.70.150.10:FF:000160">
    <property type="entry name" value="Sarcoplasmic/endoplasmic reticulum calcium ATPase 1"/>
    <property type="match status" value="1"/>
</dbReference>
<dbReference type="OrthoDB" id="9814270at2"/>
<dbReference type="SFLD" id="SFLDG00002">
    <property type="entry name" value="C1.7:_P-type_atpase_like"/>
    <property type="match status" value="1"/>
</dbReference>
<comment type="subcellular location">
    <subcellularLocation>
        <location evidence="1">Cell membrane</location>
        <topology evidence="1">Multi-pass membrane protein</topology>
    </subcellularLocation>
</comment>
<dbReference type="SUPFAM" id="SSF81653">
    <property type="entry name" value="Calcium ATPase, transduction domain A"/>
    <property type="match status" value="1"/>
</dbReference>
<feature type="transmembrane region" description="Helical" evidence="12">
    <location>
        <begin position="261"/>
        <end position="283"/>
    </location>
</feature>
<evidence type="ECO:0000256" key="9">
    <source>
        <dbReference type="ARBA" id="ARBA00022967"/>
    </source>
</evidence>
<dbReference type="SFLD" id="SFLDS00003">
    <property type="entry name" value="Haloacid_Dehalogenase"/>
    <property type="match status" value="1"/>
</dbReference>
<dbReference type="GO" id="GO:0016887">
    <property type="term" value="F:ATP hydrolysis activity"/>
    <property type="evidence" value="ECO:0007669"/>
    <property type="project" value="InterPro"/>
</dbReference>
<dbReference type="Pfam" id="PF00122">
    <property type="entry name" value="E1-E2_ATPase"/>
    <property type="match status" value="1"/>
</dbReference>
<dbReference type="NCBIfam" id="TIGR01494">
    <property type="entry name" value="ATPase_P-type"/>
    <property type="match status" value="2"/>
</dbReference>
<reference evidence="15 17" key="2">
    <citation type="submission" date="2018-06" db="EMBL/GenBank/DDBJ databases">
        <authorList>
            <consortium name="Pathogen Informatics"/>
            <person name="Doyle S."/>
        </authorList>
    </citation>
    <scope>NUCLEOTIDE SEQUENCE [LARGE SCALE GENOMIC DNA]</scope>
    <source>
        <strain evidence="15 17">NCTC11401</strain>
    </source>
</reference>
<keyword evidence="15" id="KW-0378">Hydrolase</keyword>
<dbReference type="PANTHER" id="PTHR43294:SF21">
    <property type="entry name" value="CATION TRANSPORTING ATPASE"/>
    <property type="match status" value="1"/>
</dbReference>
<feature type="transmembrane region" description="Helical" evidence="12">
    <location>
        <begin position="232"/>
        <end position="249"/>
    </location>
</feature>